<feature type="domain" description="Stress-response A/B barrel" evidence="1">
    <location>
        <begin position="17"/>
        <end position="112"/>
    </location>
</feature>
<name>A0A1Y2K0I9_9PROT</name>
<accession>A0A1Y2K0I9</accession>
<dbReference type="SMART" id="SM00886">
    <property type="entry name" value="Dabb"/>
    <property type="match status" value="1"/>
</dbReference>
<protein>
    <submittedName>
        <fullName evidence="2">Putative stress responsive alpha-beta barrel domain-containing protein</fullName>
    </submittedName>
</protein>
<dbReference type="PANTHER" id="PTHR37832">
    <property type="entry name" value="BLL2683 PROTEIN"/>
    <property type="match status" value="1"/>
</dbReference>
<dbReference type="AlphaFoldDB" id="A0A1Y2K0I9"/>
<dbReference type="PROSITE" id="PS51502">
    <property type="entry name" value="S_R_A_B_BARREL"/>
    <property type="match status" value="1"/>
</dbReference>
<evidence type="ECO:0000313" key="2">
    <source>
        <dbReference type="EMBL" id="OSM01489.1"/>
    </source>
</evidence>
<dbReference type="InterPro" id="IPR013097">
    <property type="entry name" value="Dabb"/>
</dbReference>
<dbReference type="PANTHER" id="PTHR37832:SF1">
    <property type="entry name" value="STRESS-RESPONSE A_B BARREL DOMAIN-CONTAINING PROTEIN"/>
    <property type="match status" value="1"/>
</dbReference>
<comment type="caution">
    <text evidence="2">The sequence shown here is derived from an EMBL/GenBank/DDBJ whole genome shotgun (WGS) entry which is preliminary data.</text>
</comment>
<sequence length="114" mass="13249">MGDTGRQIPFQETHNMIHHYVFWEIQGEGEEKIANVRTIKHALESMGHIPGVLSLEVSLNAKVDALSKEIDLMLYTTHVDWADLEAYQAHSEHKKVIEIVRPRRKNRWAVDYET</sequence>
<dbReference type="InterPro" id="IPR011008">
    <property type="entry name" value="Dimeric_a/b-barrel"/>
</dbReference>
<dbReference type="EMBL" id="LVJN01000020">
    <property type="protein sequence ID" value="OSM01489.1"/>
    <property type="molecule type" value="Genomic_DNA"/>
</dbReference>
<dbReference type="Gene3D" id="3.30.70.100">
    <property type="match status" value="1"/>
</dbReference>
<proteinExistence type="predicted"/>
<gene>
    <name evidence="2" type="ORF">MAIT1_01467</name>
</gene>
<keyword evidence="3" id="KW-1185">Reference proteome</keyword>
<dbReference type="SUPFAM" id="SSF54909">
    <property type="entry name" value="Dimeric alpha+beta barrel"/>
    <property type="match status" value="1"/>
</dbReference>
<organism evidence="2 3">
    <name type="scientific">Magnetofaba australis IT-1</name>
    <dbReference type="NCBI Taxonomy" id="1434232"/>
    <lineage>
        <taxon>Bacteria</taxon>
        <taxon>Pseudomonadati</taxon>
        <taxon>Pseudomonadota</taxon>
        <taxon>Magnetococcia</taxon>
        <taxon>Magnetococcales</taxon>
        <taxon>Magnetococcaceae</taxon>
        <taxon>Magnetofaba</taxon>
    </lineage>
</organism>
<dbReference type="Proteomes" id="UP000194003">
    <property type="component" value="Unassembled WGS sequence"/>
</dbReference>
<dbReference type="Pfam" id="PF07876">
    <property type="entry name" value="Dabb"/>
    <property type="match status" value="1"/>
</dbReference>
<evidence type="ECO:0000259" key="1">
    <source>
        <dbReference type="PROSITE" id="PS51502"/>
    </source>
</evidence>
<evidence type="ECO:0000313" key="3">
    <source>
        <dbReference type="Proteomes" id="UP000194003"/>
    </source>
</evidence>
<reference evidence="2 3" key="1">
    <citation type="journal article" date="2016" name="BMC Genomics">
        <title>Combined genomic and structural analyses of a cultured magnetotactic bacterium reveals its niche adaptation to a dynamic environment.</title>
        <authorList>
            <person name="Araujo A.C."/>
            <person name="Morillo V."/>
            <person name="Cypriano J."/>
            <person name="Teixeira L.C."/>
            <person name="Leao P."/>
            <person name="Lyra S."/>
            <person name="Almeida L.G."/>
            <person name="Bazylinski D.A."/>
            <person name="Vasconcellos A.T."/>
            <person name="Abreu F."/>
            <person name="Lins U."/>
        </authorList>
    </citation>
    <scope>NUCLEOTIDE SEQUENCE [LARGE SCALE GENOMIC DNA]</scope>
    <source>
        <strain evidence="2 3">IT-1</strain>
    </source>
</reference>